<reference evidence="1 2" key="1">
    <citation type="submission" date="2018-10" db="EMBL/GenBank/DDBJ databases">
        <title>Butyricimonas faecalis sp. nov., isolated from human faeces and emended description of the genus Butyricimonas.</title>
        <authorList>
            <person name="Le Roy T."/>
            <person name="Van der Smissen P."/>
            <person name="Paquot A."/>
            <person name="Delzenne N."/>
            <person name="Muccioli G."/>
            <person name="Collet J.-F."/>
            <person name="Cani P.D."/>
        </authorList>
    </citation>
    <scope>NUCLEOTIDE SEQUENCE [LARGE SCALE GENOMIC DNA]</scope>
    <source>
        <strain evidence="1 2">H184</strain>
    </source>
</reference>
<dbReference type="InterPro" id="IPR036737">
    <property type="entry name" value="OmpA-like_sf"/>
</dbReference>
<evidence type="ECO:0000313" key="2">
    <source>
        <dbReference type="Proteomes" id="UP000270673"/>
    </source>
</evidence>
<sequence>MKVYVIILILIMLLLKGMTRVCAQEYRREIDSVNSIVLYFKIDRAVLDSTYMENSRALKKLDDLIKNKLVISNLDSITIVASSSPDGNEVYNLNLSEKRAESVKIYIMEKYPMIKNELIRARYTGENWIDFKRMIETDKNVPYQEELISIINSNRKNEAKKWLIKTLGNGEAWRYIKKSFLPQLRTGAVCVIYYKPEPVEEEKEEVQQKEDEVLVPPRQPEPVVLPTPISMTKPLFAIKTNLLYDVLSAANLEIEVPIGKRWSIAAEGIFPWWKASRADWTMQLLAGHVTVKYWFGNRGRKEVLTGWNVGLYGGIGKYDLQFFDKDGEQGDFFDAGVQGAYAHKIGKYFRVEYSLGVGYLQRECKKYDKVNDTMHGDIKVFRYPWEVKRQQWFGPTSVRISLVWLLNKKTVKKEGGVK</sequence>
<gene>
    <name evidence="1" type="ORF">D8S85_20145</name>
</gene>
<evidence type="ECO:0000313" key="1">
    <source>
        <dbReference type="EMBL" id="AZS31632.1"/>
    </source>
</evidence>
<keyword evidence="2" id="KW-1185">Reference proteome</keyword>
<dbReference type="AlphaFoldDB" id="A0A3S9VYN1"/>
<proteinExistence type="predicted"/>
<name>A0A3S9VYN1_9BACT</name>
<dbReference type="Proteomes" id="UP000270673">
    <property type="component" value="Chromosome"/>
</dbReference>
<organism evidence="1 2">
    <name type="scientific">Butyricimonas faecalis</name>
    <dbReference type="NCBI Taxonomy" id="2093856"/>
    <lineage>
        <taxon>Bacteria</taxon>
        <taxon>Pseudomonadati</taxon>
        <taxon>Bacteroidota</taxon>
        <taxon>Bacteroidia</taxon>
        <taxon>Bacteroidales</taxon>
        <taxon>Odoribacteraceae</taxon>
        <taxon>Butyricimonas</taxon>
    </lineage>
</organism>
<protein>
    <submittedName>
        <fullName evidence="1">DUF3575 domain-containing protein</fullName>
    </submittedName>
</protein>
<dbReference type="Pfam" id="PF12099">
    <property type="entry name" value="DUF3575"/>
    <property type="match status" value="1"/>
</dbReference>
<dbReference type="EMBL" id="CP032819">
    <property type="protein sequence ID" value="AZS31632.1"/>
    <property type="molecule type" value="Genomic_DNA"/>
</dbReference>
<accession>A0A3S9VYN1</accession>
<dbReference type="InterPro" id="IPR021958">
    <property type="entry name" value="DUF3575"/>
</dbReference>
<dbReference type="SUPFAM" id="SSF103088">
    <property type="entry name" value="OmpA-like"/>
    <property type="match status" value="1"/>
</dbReference>
<dbReference type="KEGG" id="buy:D8S85_20145"/>
<dbReference type="Gene3D" id="3.30.1330.60">
    <property type="entry name" value="OmpA-like domain"/>
    <property type="match status" value="1"/>
</dbReference>